<sequence>MDERVRVIMELQRRTKDGVLPSGSFVAVAKTMNCYRDTVSTLWHRYSNDPKISAIVSRIPATSGRCGMTRDVFDAKVAKVPITKRSTLRALSKASGIPTTTMHRAKRARWLRRGGSRLRPRLTETNKTARIDFWVGVKEAPIYVQQDNAKPHTLVNDAIVAAAGQSEDWNINIINQPPNSPDLNILDLGYFNAIQSLQYDKATSNLDQLVDAVEQSFLELDDIMLENSFLTLQKVMECILVDYGGNNYKVHHINKDKQRRECVLPSNHHIDGQVVDDALDAMYGRLTDQAELDELCELVAIL</sequence>
<dbReference type="AlphaFoldDB" id="A0A1V9YJI4"/>
<dbReference type="GO" id="GO:0003676">
    <property type="term" value="F:nucleic acid binding"/>
    <property type="evidence" value="ECO:0007669"/>
    <property type="project" value="InterPro"/>
</dbReference>
<evidence type="ECO:0008006" key="3">
    <source>
        <dbReference type="Google" id="ProtNLM"/>
    </source>
</evidence>
<reference evidence="1 2" key="1">
    <citation type="journal article" date="2014" name="Genome Biol. Evol.">
        <title>The secreted proteins of Achlya hypogyna and Thraustotheca clavata identify the ancestral oomycete secretome and reveal gene acquisitions by horizontal gene transfer.</title>
        <authorList>
            <person name="Misner I."/>
            <person name="Blouin N."/>
            <person name="Leonard G."/>
            <person name="Richards T.A."/>
            <person name="Lane C.E."/>
        </authorList>
    </citation>
    <scope>NUCLEOTIDE SEQUENCE [LARGE SCALE GENOMIC DNA]</scope>
    <source>
        <strain evidence="1 2">ATCC 48635</strain>
    </source>
</reference>
<dbReference type="PANTHER" id="PTHR47169:SF2">
    <property type="entry name" value="OS01G0541250 PROTEIN"/>
    <property type="match status" value="1"/>
</dbReference>
<accession>A0A1V9YJI4</accession>
<organism evidence="1 2">
    <name type="scientific">Achlya hypogyna</name>
    <name type="common">Oomycete</name>
    <name type="synonym">Protoachlya hypogyna</name>
    <dbReference type="NCBI Taxonomy" id="1202772"/>
    <lineage>
        <taxon>Eukaryota</taxon>
        <taxon>Sar</taxon>
        <taxon>Stramenopiles</taxon>
        <taxon>Oomycota</taxon>
        <taxon>Saprolegniomycetes</taxon>
        <taxon>Saprolegniales</taxon>
        <taxon>Achlyaceae</taxon>
        <taxon>Achlya</taxon>
    </lineage>
</organism>
<protein>
    <recommendedName>
        <fullName evidence="3">Tc1-like transposase DDE domain-containing protein</fullName>
    </recommendedName>
</protein>
<evidence type="ECO:0000313" key="1">
    <source>
        <dbReference type="EMBL" id="OQR85870.1"/>
    </source>
</evidence>
<dbReference type="OrthoDB" id="79226at2759"/>
<keyword evidence="2" id="KW-1185">Reference proteome</keyword>
<dbReference type="EMBL" id="JNBR01001570">
    <property type="protein sequence ID" value="OQR85870.1"/>
    <property type="molecule type" value="Genomic_DNA"/>
</dbReference>
<comment type="caution">
    <text evidence="1">The sequence shown here is derived from an EMBL/GenBank/DDBJ whole genome shotgun (WGS) entry which is preliminary data.</text>
</comment>
<name>A0A1V9YJI4_ACHHY</name>
<gene>
    <name evidence="1" type="ORF">ACHHYP_11246</name>
</gene>
<dbReference type="PANTHER" id="PTHR47169">
    <property type="entry name" value="OS01G0541250 PROTEIN"/>
    <property type="match status" value="1"/>
</dbReference>
<dbReference type="Proteomes" id="UP000243579">
    <property type="component" value="Unassembled WGS sequence"/>
</dbReference>
<evidence type="ECO:0000313" key="2">
    <source>
        <dbReference type="Proteomes" id="UP000243579"/>
    </source>
</evidence>
<dbReference type="Gene3D" id="3.30.420.10">
    <property type="entry name" value="Ribonuclease H-like superfamily/Ribonuclease H"/>
    <property type="match status" value="1"/>
</dbReference>
<dbReference type="InterPro" id="IPR036397">
    <property type="entry name" value="RNaseH_sf"/>
</dbReference>
<proteinExistence type="predicted"/>